<feature type="non-terminal residue" evidence="1">
    <location>
        <position position="1"/>
    </location>
</feature>
<accession>A0A2T5IRS6</accession>
<dbReference type="EMBL" id="QAON01000021">
    <property type="protein sequence ID" value="PTQ87192.1"/>
    <property type="molecule type" value="Genomic_DNA"/>
</dbReference>
<reference evidence="1 3" key="1">
    <citation type="submission" date="2018-04" db="EMBL/GenBank/DDBJ databases">
        <title>Genomic Encyclopedia of Archaeal and Bacterial Type Strains, Phase II (KMG-II): from individual species to whole genera.</title>
        <authorList>
            <person name="Goeker M."/>
        </authorList>
    </citation>
    <scope>NUCLEOTIDE SEQUENCE [LARGE SCALE GENOMIC DNA]</scope>
    <source>
        <strain evidence="1 3">DSM 5822</strain>
    </source>
</reference>
<evidence type="ECO:0000313" key="3">
    <source>
        <dbReference type="Proteomes" id="UP000244223"/>
    </source>
</evidence>
<protein>
    <submittedName>
        <fullName evidence="1">Uncharacterized protein</fullName>
    </submittedName>
</protein>
<evidence type="ECO:0000313" key="1">
    <source>
        <dbReference type="EMBL" id="PTQ86521.1"/>
    </source>
</evidence>
<organism evidence="1 3">
    <name type="scientific">Agitococcus lubricus</name>
    <dbReference type="NCBI Taxonomy" id="1077255"/>
    <lineage>
        <taxon>Bacteria</taxon>
        <taxon>Pseudomonadati</taxon>
        <taxon>Pseudomonadota</taxon>
        <taxon>Gammaproteobacteria</taxon>
        <taxon>Moraxellales</taxon>
        <taxon>Moraxellaceae</taxon>
        <taxon>Agitococcus</taxon>
    </lineage>
</organism>
<dbReference type="EMBL" id="QAON01000043">
    <property type="protein sequence ID" value="PTQ86521.1"/>
    <property type="molecule type" value="Genomic_DNA"/>
</dbReference>
<gene>
    <name evidence="2" type="ORF">C8N29_12127</name>
    <name evidence="1" type="ORF">C8N29_1431</name>
</gene>
<name>A0A2T5IRS6_9GAMM</name>
<comment type="caution">
    <text evidence="1">The sequence shown here is derived from an EMBL/GenBank/DDBJ whole genome shotgun (WGS) entry which is preliminary data.</text>
</comment>
<keyword evidence="3" id="KW-1185">Reference proteome</keyword>
<proteinExistence type="predicted"/>
<sequence length="35" mass="3922">PWLLSDGIRVLFSLQGEVSIPAFDSYIDPSPIELF</sequence>
<dbReference type="Proteomes" id="UP000244223">
    <property type="component" value="Unassembled WGS sequence"/>
</dbReference>
<dbReference type="AlphaFoldDB" id="A0A2T5IRS6"/>
<evidence type="ECO:0000313" key="2">
    <source>
        <dbReference type="EMBL" id="PTQ87192.1"/>
    </source>
</evidence>